<organism evidence="7">
    <name type="scientific">Micromonas pusilla (strain CCMP1545)</name>
    <name type="common">Picoplanktonic green alga</name>
    <dbReference type="NCBI Taxonomy" id="564608"/>
    <lineage>
        <taxon>Eukaryota</taxon>
        <taxon>Viridiplantae</taxon>
        <taxon>Chlorophyta</taxon>
        <taxon>Mamiellophyceae</taxon>
        <taxon>Mamiellales</taxon>
        <taxon>Mamiellaceae</taxon>
        <taxon>Micromonas</taxon>
    </lineage>
</organism>
<evidence type="ECO:0000313" key="7">
    <source>
        <dbReference type="Proteomes" id="UP000001876"/>
    </source>
</evidence>
<dbReference type="InterPro" id="IPR022842">
    <property type="entry name" value="RNAP_Rpo3/Rpb3/RPAC1"/>
</dbReference>
<dbReference type="Proteomes" id="UP000001876">
    <property type="component" value="Unassembled WGS sequence"/>
</dbReference>
<dbReference type="RefSeq" id="XP_003060124.1">
    <property type="nucleotide sequence ID" value="XM_003060078.1"/>
</dbReference>
<dbReference type="InterPro" id="IPR011263">
    <property type="entry name" value="DNA-dir_RNA_pol_RpoA/D/Rpb3"/>
</dbReference>
<dbReference type="SMART" id="SM00662">
    <property type="entry name" value="RPOLD"/>
    <property type="match status" value="1"/>
</dbReference>
<dbReference type="eggNOG" id="KOG1522">
    <property type="taxonomic scope" value="Eukaryota"/>
</dbReference>
<dbReference type="PROSITE" id="PS00446">
    <property type="entry name" value="RNA_POL_D_30KD"/>
    <property type="match status" value="1"/>
</dbReference>
<reference evidence="6 7" key="1">
    <citation type="journal article" date="2009" name="Science">
        <title>Green evolution and dynamic adaptations revealed by genomes of the marine picoeukaryotes Micromonas.</title>
        <authorList>
            <person name="Worden A.Z."/>
            <person name="Lee J.H."/>
            <person name="Mock T."/>
            <person name="Rouze P."/>
            <person name="Simmons M.P."/>
            <person name="Aerts A.L."/>
            <person name="Allen A.E."/>
            <person name="Cuvelier M.L."/>
            <person name="Derelle E."/>
            <person name="Everett M.V."/>
            <person name="Foulon E."/>
            <person name="Grimwood J."/>
            <person name="Gundlach H."/>
            <person name="Henrissat B."/>
            <person name="Napoli C."/>
            <person name="McDonald S.M."/>
            <person name="Parker M.S."/>
            <person name="Rombauts S."/>
            <person name="Salamov A."/>
            <person name="Von Dassow P."/>
            <person name="Badger J.H."/>
            <person name="Coutinho P.M."/>
            <person name="Demir E."/>
            <person name="Dubchak I."/>
            <person name="Gentemann C."/>
            <person name="Eikrem W."/>
            <person name="Gready J.E."/>
            <person name="John U."/>
            <person name="Lanier W."/>
            <person name="Lindquist E.A."/>
            <person name="Lucas S."/>
            <person name="Mayer K.F."/>
            <person name="Moreau H."/>
            <person name="Not F."/>
            <person name="Otillar R."/>
            <person name="Panaud O."/>
            <person name="Pangilinan J."/>
            <person name="Paulsen I."/>
            <person name="Piegu B."/>
            <person name="Poliakov A."/>
            <person name="Robbens S."/>
            <person name="Schmutz J."/>
            <person name="Toulza E."/>
            <person name="Wyss T."/>
            <person name="Zelensky A."/>
            <person name="Zhou K."/>
            <person name="Armbrust E.V."/>
            <person name="Bhattacharya D."/>
            <person name="Goodenough U.W."/>
            <person name="Van de Peer Y."/>
            <person name="Grigoriev I.V."/>
        </authorList>
    </citation>
    <scope>NUCLEOTIDE SEQUENCE [LARGE SCALE GENOMIC DNA]</scope>
    <source>
        <strain evidence="6 7">CCMP1545</strain>
    </source>
</reference>
<dbReference type="InterPro" id="IPR050518">
    <property type="entry name" value="Rpo3/RPB3_RNA_Pol_subunit"/>
</dbReference>
<evidence type="ECO:0000256" key="2">
    <source>
        <dbReference type="ARBA" id="ARBA00023163"/>
    </source>
</evidence>
<dbReference type="KEGG" id="mpp:MICPUCDRAFT_18521"/>
<dbReference type="SUPFAM" id="SSF55257">
    <property type="entry name" value="RBP11-like subunits of RNA polymerase"/>
    <property type="match status" value="1"/>
</dbReference>
<dbReference type="GO" id="GO:0005665">
    <property type="term" value="C:RNA polymerase II, core complex"/>
    <property type="evidence" value="ECO:0007669"/>
    <property type="project" value="TreeGrafter"/>
</dbReference>
<dbReference type="GO" id="GO:0046983">
    <property type="term" value="F:protein dimerization activity"/>
    <property type="evidence" value="ECO:0007669"/>
    <property type="project" value="InterPro"/>
</dbReference>
<dbReference type="AlphaFoldDB" id="C1MVZ5"/>
<keyword evidence="7" id="KW-1185">Reference proteome</keyword>
<dbReference type="GO" id="GO:0003899">
    <property type="term" value="F:DNA-directed RNA polymerase activity"/>
    <property type="evidence" value="ECO:0007669"/>
    <property type="project" value="InterPro"/>
</dbReference>
<comment type="similarity">
    <text evidence="3">Belongs to the archaeal Rpo3/eukaryotic RPB3 RNA polymerase subunit family.</text>
</comment>
<dbReference type="GO" id="GO:0006366">
    <property type="term" value="P:transcription by RNA polymerase II"/>
    <property type="evidence" value="ECO:0007669"/>
    <property type="project" value="TreeGrafter"/>
</dbReference>
<dbReference type="Pfam" id="PF01193">
    <property type="entry name" value="RNA_pol_L"/>
    <property type="match status" value="1"/>
</dbReference>
<gene>
    <name evidence="6" type="ORF">MICPUCDRAFT_18521</name>
</gene>
<dbReference type="STRING" id="564608.C1MVZ5"/>
<dbReference type="GeneID" id="9685277"/>
<dbReference type="HAMAP" id="MF_00320">
    <property type="entry name" value="RNApol_arch_Rpo3"/>
    <property type="match status" value="1"/>
</dbReference>
<dbReference type="InterPro" id="IPR001514">
    <property type="entry name" value="DNA-dir_RNA_pol_30-40kDasu_CS"/>
</dbReference>
<evidence type="ECO:0000256" key="3">
    <source>
        <dbReference type="ARBA" id="ARBA00025804"/>
    </source>
</evidence>
<evidence type="ECO:0000259" key="5">
    <source>
        <dbReference type="SMART" id="SM00662"/>
    </source>
</evidence>
<dbReference type="InterPro" id="IPR036603">
    <property type="entry name" value="RBP11-like"/>
</dbReference>
<dbReference type="Pfam" id="PF01000">
    <property type="entry name" value="RNA_pol_A_bac"/>
    <property type="match status" value="1"/>
</dbReference>
<dbReference type="GO" id="GO:0003677">
    <property type="term" value="F:DNA binding"/>
    <property type="evidence" value="ECO:0007669"/>
    <property type="project" value="InterPro"/>
</dbReference>
<feature type="domain" description="DNA-directed RNA polymerase RpoA/D/Rpb3-type" evidence="5">
    <location>
        <begin position="23"/>
        <end position="319"/>
    </location>
</feature>
<name>C1MVZ5_MICPC</name>
<dbReference type="InterPro" id="IPR036643">
    <property type="entry name" value="RNApol_insert_sf"/>
</dbReference>
<accession>C1MVZ5</accession>
<evidence type="ECO:0000313" key="6">
    <source>
        <dbReference type="EMBL" id="EEH56076.1"/>
    </source>
</evidence>
<dbReference type="PANTHER" id="PTHR11800:SF2">
    <property type="entry name" value="DNA-DIRECTED RNA POLYMERASE II SUBUNIT RPB3"/>
    <property type="match status" value="1"/>
</dbReference>
<protein>
    <recommendedName>
        <fullName evidence="4">Plastid-encoded RNA polymerase subunit alpha</fullName>
    </recommendedName>
</protein>
<dbReference type="PANTHER" id="PTHR11800">
    <property type="entry name" value="DNA-DIRECTED RNA POLYMERASE"/>
    <property type="match status" value="1"/>
</dbReference>
<dbReference type="OrthoDB" id="270173at2759"/>
<dbReference type="Gene3D" id="3.30.1360.10">
    <property type="entry name" value="RNA polymerase, RBP11-like subunit"/>
    <property type="match status" value="1"/>
</dbReference>
<proteinExistence type="inferred from homology"/>
<keyword evidence="1" id="KW-0240">DNA-directed RNA polymerase</keyword>
<dbReference type="InterPro" id="IPR011262">
    <property type="entry name" value="DNA-dir_RNA_pol_insert"/>
</dbReference>
<keyword evidence="2" id="KW-0804">Transcription</keyword>
<dbReference type="SUPFAM" id="SSF56553">
    <property type="entry name" value="Insert subdomain of RNA polymerase alpha subunit"/>
    <property type="match status" value="1"/>
</dbReference>
<sequence>MAPTTEPKQRSPSIVVQELTHEKIRFALLHTDTSVANALRRVIIAEVPTLAIDLVDVIENTSCLCDEFIAHRLGLIPLLSEKAVEMEFPYDYAGDDESVTDVHFELNTGICASAETVDVTSNDLVCYDPRVAPVNYHPGESIKGKGGAMEFEAQAAARGPDDGPDIPGVVIVKLRRGQQINMRCVARKGVGRDHAKWQPVATATYRFEPEITINEELMATLTEEEKMAFVESSPTALFRYDEATRRVVVDAPDQARSYGYDGECLKKAEELGKPGLVDIRAKEDAFHFTVESTGALRPEEIVVNALKVLERKMEVTRGELDILEREQDEQVAM</sequence>
<dbReference type="OMA" id="DETKFHF"/>
<dbReference type="EMBL" id="GG663741">
    <property type="protein sequence ID" value="EEH56076.1"/>
    <property type="molecule type" value="Genomic_DNA"/>
</dbReference>
<evidence type="ECO:0000256" key="1">
    <source>
        <dbReference type="ARBA" id="ARBA00022478"/>
    </source>
</evidence>
<evidence type="ECO:0000256" key="4">
    <source>
        <dbReference type="ARBA" id="ARBA00031776"/>
    </source>
</evidence>
<dbReference type="Gene3D" id="2.170.120.12">
    <property type="entry name" value="DNA-directed RNA polymerase, insert domain"/>
    <property type="match status" value="1"/>
</dbReference>